<proteinExistence type="inferred from homology"/>
<protein>
    <recommendedName>
        <fullName evidence="4">Translational regulator CsrA</fullName>
    </recommendedName>
</protein>
<evidence type="ECO:0000256" key="1">
    <source>
        <dbReference type="ARBA" id="ARBA00022490"/>
    </source>
</evidence>
<dbReference type="InterPro" id="IPR036107">
    <property type="entry name" value="CsrA_sf"/>
</dbReference>
<comment type="function">
    <text evidence="4">A translational regulator that binds mRNA to regulate translation initiation and/or mRNA stability. Usually binds in the 5'-UTR at or near the Shine-Dalgarno sequence preventing ribosome-binding, thus repressing translation. Its main target seems to be the major flagellin gene, while its function is anatagonized by FliW.</text>
</comment>
<dbReference type="GO" id="GO:0006402">
    <property type="term" value="P:mRNA catabolic process"/>
    <property type="evidence" value="ECO:0007669"/>
    <property type="project" value="InterPro"/>
</dbReference>
<dbReference type="GO" id="GO:0006109">
    <property type="term" value="P:regulation of carbohydrate metabolic process"/>
    <property type="evidence" value="ECO:0007669"/>
    <property type="project" value="InterPro"/>
</dbReference>
<comment type="similarity">
    <text evidence="4">Belongs to the CsrA/RsmA family.</text>
</comment>
<dbReference type="Proteomes" id="UP000032809">
    <property type="component" value="Chromosome I"/>
</dbReference>
<dbReference type="Pfam" id="PF02599">
    <property type="entry name" value="CsrA"/>
    <property type="match status" value="1"/>
</dbReference>
<dbReference type="KEGG" id="dtn:DTL3_1097"/>
<dbReference type="EMBL" id="LN824141">
    <property type="protein sequence ID" value="CEP78401.1"/>
    <property type="molecule type" value="Genomic_DNA"/>
</dbReference>
<dbReference type="OrthoDB" id="9809061at2"/>
<name>A0A0C7NKI2_DEFTU</name>
<comment type="subunit">
    <text evidence="4">Homodimer; the beta-strands of each monomer intercalate to form a hydrophobic core, while the alpha-helices form wings that extend away from the core.</text>
</comment>
<dbReference type="HAMAP" id="MF_00167">
    <property type="entry name" value="CsrA"/>
    <property type="match status" value="1"/>
</dbReference>
<evidence type="ECO:0000313" key="5">
    <source>
        <dbReference type="EMBL" id="CEP78401.1"/>
    </source>
</evidence>
<keyword evidence="2 4" id="KW-0810">Translation regulation</keyword>
<sequence>MLILSRKIGESIIIKVGSDNIKITILESNNGTLKLGFEAPNDIKIYRSELYEEIVNQNIASVIDDVSEAANLLKKEIPNNLSPKYKNINFK</sequence>
<dbReference type="PANTHER" id="PTHR34984">
    <property type="entry name" value="CARBON STORAGE REGULATOR"/>
    <property type="match status" value="1"/>
</dbReference>
<dbReference type="HOGENOM" id="CLU_164837_0_2_0"/>
<comment type="subcellular location">
    <subcellularLocation>
        <location evidence="4">Cytoplasm</location>
    </subcellularLocation>
</comment>
<accession>A0A0C7NKI2</accession>
<evidence type="ECO:0000256" key="4">
    <source>
        <dbReference type="HAMAP-Rule" id="MF_00167"/>
    </source>
</evidence>
<dbReference type="NCBIfam" id="TIGR00202">
    <property type="entry name" value="csrA"/>
    <property type="match status" value="1"/>
</dbReference>
<dbReference type="SUPFAM" id="SSF117130">
    <property type="entry name" value="CsrA-like"/>
    <property type="match status" value="1"/>
</dbReference>
<keyword evidence="4" id="KW-0678">Repressor</keyword>
<keyword evidence="3 4" id="KW-0694">RNA-binding</keyword>
<reference evidence="6" key="1">
    <citation type="submission" date="2014-11" db="EMBL/GenBank/DDBJ databases">
        <authorList>
            <person name="Wibberg D."/>
        </authorList>
    </citation>
    <scope>NUCLEOTIDE SEQUENCE [LARGE SCALE GENOMIC DNA]</scope>
    <source>
        <strain evidence="6">L3</strain>
    </source>
</reference>
<gene>
    <name evidence="4 5" type="primary">csrA</name>
    <name evidence="5" type="ORF">DTL3_1097</name>
</gene>
<dbReference type="PANTHER" id="PTHR34984:SF1">
    <property type="entry name" value="CARBON STORAGE REGULATOR"/>
    <property type="match status" value="1"/>
</dbReference>
<dbReference type="GO" id="GO:0005829">
    <property type="term" value="C:cytosol"/>
    <property type="evidence" value="ECO:0007669"/>
    <property type="project" value="TreeGrafter"/>
</dbReference>
<dbReference type="STRING" id="1006576.DTL3_1097"/>
<dbReference type="RefSeq" id="WP_045087862.1">
    <property type="nucleotide sequence ID" value="NZ_LN824141.1"/>
</dbReference>
<evidence type="ECO:0000313" key="6">
    <source>
        <dbReference type="Proteomes" id="UP000032809"/>
    </source>
</evidence>
<dbReference type="InterPro" id="IPR003751">
    <property type="entry name" value="CsrA"/>
</dbReference>
<dbReference type="PATRIC" id="fig|1006576.9.peg.1096"/>
<keyword evidence="6" id="KW-1185">Reference proteome</keyword>
<dbReference type="Gene3D" id="2.60.40.4380">
    <property type="entry name" value="Translational regulator CsrA"/>
    <property type="match status" value="1"/>
</dbReference>
<dbReference type="GO" id="GO:0048027">
    <property type="term" value="F:mRNA 5'-UTR binding"/>
    <property type="evidence" value="ECO:0007669"/>
    <property type="project" value="UniProtKB-UniRule"/>
</dbReference>
<evidence type="ECO:0000256" key="2">
    <source>
        <dbReference type="ARBA" id="ARBA00022845"/>
    </source>
</evidence>
<organism evidence="5 6">
    <name type="scientific">Defluviitoga tunisiensis</name>
    <dbReference type="NCBI Taxonomy" id="1006576"/>
    <lineage>
        <taxon>Bacteria</taxon>
        <taxon>Thermotogati</taxon>
        <taxon>Thermotogota</taxon>
        <taxon>Thermotogae</taxon>
        <taxon>Petrotogales</taxon>
        <taxon>Petrotogaceae</taxon>
        <taxon>Defluviitoga</taxon>
    </lineage>
</organism>
<keyword evidence="4" id="KW-1005">Bacterial flagellum biogenesis</keyword>
<dbReference type="AlphaFoldDB" id="A0A0C7NKI2"/>
<keyword evidence="1 4" id="KW-0963">Cytoplasm</keyword>
<dbReference type="GO" id="GO:1902208">
    <property type="term" value="P:regulation of bacterial-type flagellum assembly"/>
    <property type="evidence" value="ECO:0007669"/>
    <property type="project" value="UniProtKB-UniRule"/>
</dbReference>
<dbReference type="GO" id="GO:0044781">
    <property type="term" value="P:bacterial-type flagellum organization"/>
    <property type="evidence" value="ECO:0007669"/>
    <property type="project" value="UniProtKB-KW"/>
</dbReference>
<dbReference type="GO" id="GO:0045947">
    <property type="term" value="P:negative regulation of translational initiation"/>
    <property type="evidence" value="ECO:0007669"/>
    <property type="project" value="UniProtKB-UniRule"/>
</dbReference>
<evidence type="ECO:0000256" key="3">
    <source>
        <dbReference type="ARBA" id="ARBA00022884"/>
    </source>
</evidence>